<accession>A0A556QL02</accession>
<dbReference type="EMBL" id="VMBG01000002">
    <property type="protein sequence ID" value="TSJ77282.1"/>
    <property type="molecule type" value="Genomic_DNA"/>
</dbReference>
<dbReference type="Proteomes" id="UP000315648">
    <property type="component" value="Unassembled WGS sequence"/>
</dbReference>
<dbReference type="GO" id="GO:0004252">
    <property type="term" value="F:serine-type endopeptidase activity"/>
    <property type="evidence" value="ECO:0007669"/>
    <property type="project" value="InterPro"/>
</dbReference>
<name>A0A556QL02_9BACT</name>
<organism evidence="2 3">
    <name type="scientific">Rariglobus hedericola</name>
    <dbReference type="NCBI Taxonomy" id="2597822"/>
    <lineage>
        <taxon>Bacteria</taxon>
        <taxon>Pseudomonadati</taxon>
        <taxon>Verrucomicrobiota</taxon>
        <taxon>Opitutia</taxon>
        <taxon>Opitutales</taxon>
        <taxon>Opitutaceae</taxon>
        <taxon>Rariglobus</taxon>
    </lineage>
</organism>
<feature type="signal peptide" evidence="1">
    <location>
        <begin position="1"/>
        <end position="24"/>
    </location>
</feature>
<protein>
    <submittedName>
        <fullName evidence="2">Uncharacterized protein</fullName>
    </submittedName>
</protein>
<keyword evidence="1" id="KW-0732">Signal</keyword>
<dbReference type="SUPFAM" id="SSF52743">
    <property type="entry name" value="Subtilisin-like"/>
    <property type="match status" value="1"/>
</dbReference>
<dbReference type="Gene3D" id="3.40.50.200">
    <property type="entry name" value="Peptidase S8/S53 domain"/>
    <property type="match status" value="1"/>
</dbReference>
<proteinExistence type="predicted"/>
<sequence>MNPFRTRFLSFLVFAAFSALSLRADWKDDVGYTRLQQTFTGGVPTSVADGITQAEAGDANGNFYQPDFTHPEFSGKTLTVKSPTTGLSGHATTVGAYFYGGYTSLIAGTTAIDSYSANGWLNADFLNYGTASAPLPETRRVQNHSWIGSLSGNNPSISNVNQRLDFAINRDGFTSVVGMNNGASTILPDLLGQGYHSLSVGLVNGNHSAGLTAYDGAGRMKPDLVAFEGVTSFSTPQVASAAGLISEKLRNTYSASLLTADYPRLTKALLLAGAAKEPLSSWSREDTAKPYDAVYGAGALNVLLSYRILMGGKQSASETTTVADTGWNVTTVSNSTTSASRTYYFDVPAGTASTRFSAALTWHRPLTFFSGSFYVPTLANLDLKLYEVSSGTFTLGTQLDASLSTVDNVEHIYQATLAPGRYALQVTSAAGSSTNYALA</sequence>
<reference evidence="2 3" key="1">
    <citation type="submission" date="2019-07" db="EMBL/GenBank/DDBJ databases">
        <title>Description of 53C-WASEF.</title>
        <authorList>
            <person name="Pitt A."/>
            <person name="Hahn M.W."/>
        </authorList>
    </citation>
    <scope>NUCLEOTIDE SEQUENCE [LARGE SCALE GENOMIC DNA]</scope>
    <source>
        <strain evidence="2 3">53C-WASEF</strain>
    </source>
</reference>
<evidence type="ECO:0000313" key="3">
    <source>
        <dbReference type="Proteomes" id="UP000315648"/>
    </source>
</evidence>
<dbReference type="Gene3D" id="2.60.120.380">
    <property type="match status" value="1"/>
</dbReference>
<dbReference type="GO" id="GO:0006508">
    <property type="term" value="P:proteolysis"/>
    <property type="evidence" value="ECO:0007669"/>
    <property type="project" value="InterPro"/>
</dbReference>
<comment type="caution">
    <text evidence="2">The sequence shown here is derived from an EMBL/GenBank/DDBJ whole genome shotgun (WGS) entry which is preliminary data.</text>
</comment>
<evidence type="ECO:0000313" key="2">
    <source>
        <dbReference type="EMBL" id="TSJ77282.1"/>
    </source>
</evidence>
<keyword evidence="3" id="KW-1185">Reference proteome</keyword>
<dbReference type="AlphaFoldDB" id="A0A556QL02"/>
<dbReference type="OrthoDB" id="192784at2"/>
<dbReference type="InterPro" id="IPR036852">
    <property type="entry name" value="Peptidase_S8/S53_dom_sf"/>
</dbReference>
<feature type="chain" id="PRO_5022146614" evidence="1">
    <location>
        <begin position="25"/>
        <end position="439"/>
    </location>
</feature>
<dbReference type="RefSeq" id="WP_144353685.1">
    <property type="nucleotide sequence ID" value="NZ_CBCRVV010000013.1"/>
</dbReference>
<evidence type="ECO:0000256" key="1">
    <source>
        <dbReference type="SAM" id="SignalP"/>
    </source>
</evidence>
<gene>
    <name evidence="2" type="ORF">FPL22_14390</name>
</gene>